<dbReference type="EMBL" id="CP014989">
    <property type="protein sequence ID" value="ANS78536.1"/>
    <property type="molecule type" value="Genomic_DNA"/>
</dbReference>
<dbReference type="InterPro" id="IPR036388">
    <property type="entry name" value="WH-like_DNA-bd_sf"/>
</dbReference>
<dbReference type="RefSeq" id="WP_066637431.1">
    <property type="nucleotide sequence ID" value="NZ_CP014989.1"/>
</dbReference>
<keyword evidence="3" id="KW-1185">Reference proteome</keyword>
<evidence type="ECO:0000256" key="1">
    <source>
        <dbReference type="SAM" id="MobiDB-lite"/>
    </source>
</evidence>
<dbReference type="Proteomes" id="UP000092482">
    <property type="component" value="Chromosome"/>
</dbReference>
<gene>
    <name evidence="2" type="ORF">SGUI_1140</name>
</gene>
<dbReference type="InterPro" id="IPR011991">
    <property type="entry name" value="ArsR-like_HTH"/>
</dbReference>
<accession>A0A1B1NAS6</accession>
<sequence>MSAGGERRREPRPGGERFEASEAQARALASGVRLRILRVTLDEPLTNREIAGALELNPATCLHHVRTLVDTGFLEAQEPRRGRRGAREIPYRATGRSWYADTPVTGNGMVEAFVAELAQVPADRTDVTMARLGLRLPPEELAEFRSRLAALVTEFHDRGRDPSAEPWSLFLVLHPDTSSRPRD</sequence>
<dbReference type="STRING" id="1758689.SGUI_1140"/>
<dbReference type="Gene3D" id="1.10.10.10">
    <property type="entry name" value="Winged helix-like DNA-binding domain superfamily/Winged helix DNA-binding domain"/>
    <property type="match status" value="1"/>
</dbReference>
<dbReference type="CDD" id="cd00090">
    <property type="entry name" value="HTH_ARSR"/>
    <property type="match status" value="1"/>
</dbReference>
<dbReference type="InterPro" id="IPR036390">
    <property type="entry name" value="WH_DNA-bd_sf"/>
</dbReference>
<dbReference type="KEGG" id="serj:SGUI_1140"/>
<dbReference type="AlphaFoldDB" id="A0A1B1NAS6"/>
<name>A0A1B1NAS6_9MICO</name>
<proteinExistence type="predicted"/>
<feature type="compositionally biased region" description="Basic and acidic residues" evidence="1">
    <location>
        <begin position="1"/>
        <end position="20"/>
    </location>
</feature>
<protein>
    <submittedName>
        <fullName evidence="2">Transcriptional regulator, ArsR family</fullName>
    </submittedName>
</protein>
<dbReference type="PATRIC" id="fig|1758689.4.peg.1178"/>
<feature type="region of interest" description="Disordered" evidence="1">
    <location>
        <begin position="1"/>
        <end position="22"/>
    </location>
</feature>
<organism evidence="2 3">
    <name type="scientific">Serinicoccus hydrothermalis</name>
    <dbReference type="NCBI Taxonomy" id="1758689"/>
    <lineage>
        <taxon>Bacteria</taxon>
        <taxon>Bacillati</taxon>
        <taxon>Actinomycetota</taxon>
        <taxon>Actinomycetes</taxon>
        <taxon>Micrococcales</taxon>
        <taxon>Ornithinimicrobiaceae</taxon>
        <taxon>Serinicoccus</taxon>
    </lineage>
</organism>
<reference evidence="2 3" key="1">
    <citation type="submission" date="2016-03" db="EMBL/GenBank/DDBJ databases">
        <title>Shallow-sea hydrothermal system.</title>
        <authorList>
            <person name="Tang K."/>
        </authorList>
    </citation>
    <scope>NUCLEOTIDE SEQUENCE [LARGE SCALE GENOMIC DNA]</scope>
    <source>
        <strain evidence="2 3">JLT9</strain>
    </source>
</reference>
<dbReference type="SUPFAM" id="SSF46785">
    <property type="entry name" value="Winged helix' DNA-binding domain"/>
    <property type="match status" value="1"/>
</dbReference>
<evidence type="ECO:0000313" key="3">
    <source>
        <dbReference type="Proteomes" id="UP000092482"/>
    </source>
</evidence>
<dbReference type="Pfam" id="PF12840">
    <property type="entry name" value="HTH_20"/>
    <property type="match status" value="1"/>
</dbReference>
<dbReference type="OrthoDB" id="7945987at2"/>
<evidence type="ECO:0000313" key="2">
    <source>
        <dbReference type="EMBL" id="ANS78536.1"/>
    </source>
</evidence>